<dbReference type="Gene3D" id="4.10.280.10">
    <property type="entry name" value="Helix-loop-helix DNA-binding domain"/>
    <property type="match status" value="1"/>
</dbReference>
<accession>A0A6L3V9Y3</accession>
<comment type="caution">
    <text evidence="1">The sequence shown here is derived from an EMBL/GenBank/DDBJ whole genome shotgun (WGS) entry which is preliminary data.</text>
</comment>
<dbReference type="AlphaFoldDB" id="A0A6L3V9Y3"/>
<dbReference type="Proteomes" id="UP000481030">
    <property type="component" value="Unassembled WGS sequence"/>
</dbReference>
<dbReference type="OrthoDB" id="2972613at2"/>
<dbReference type="Pfam" id="PF09388">
    <property type="entry name" value="SpoOE-like"/>
    <property type="match status" value="1"/>
</dbReference>
<dbReference type="PANTHER" id="PTHR41263:SF1">
    <property type="entry name" value="ASPARTYL-PHOSPHATE PHOSPHATASE YISI"/>
    <property type="match status" value="1"/>
</dbReference>
<evidence type="ECO:0000313" key="2">
    <source>
        <dbReference type="Proteomes" id="UP000481030"/>
    </source>
</evidence>
<proteinExistence type="predicted"/>
<evidence type="ECO:0000313" key="1">
    <source>
        <dbReference type="EMBL" id="KAB2337615.1"/>
    </source>
</evidence>
<dbReference type="SUPFAM" id="SSF140500">
    <property type="entry name" value="BAS1536-like"/>
    <property type="match status" value="1"/>
</dbReference>
<dbReference type="InterPro" id="IPR053028">
    <property type="entry name" value="Spo0E-like_phosphatase"/>
</dbReference>
<dbReference type="InterPro" id="IPR037208">
    <property type="entry name" value="Spo0E-like_sf"/>
</dbReference>
<dbReference type="InterPro" id="IPR018540">
    <property type="entry name" value="Spo0E-like"/>
</dbReference>
<dbReference type="PANTHER" id="PTHR41263">
    <property type="entry name" value="ASPARTYL-PHOSPHATE PHOSPHATASE YISI"/>
    <property type="match status" value="1"/>
</dbReference>
<protein>
    <submittedName>
        <fullName evidence="1">Aspartyl-phosphate phosphatase Spo0E family protein</fullName>
    </submittedName>
</protein>
<dbReference type="InterPro" id="IPR036638">
    <property type="entry name" value="HLH_DNA-bd_sf"/>
</dbReference>
<dbReference type="RefSeq" id="WP_151534314.1">
    <property type="nucleotide sequence ID" value="NZ_WBOS01000002.1"/>
</dbReference>
<organism evidence="1 2">
    <name type="scientific">Cytobacillus depressus</name>
    <dbReference type="NCBI Taxonomy" id="1602942"/>
    <lineage>
        <taxon>Bacteria</taxon>
        <taxon>Bacillati</taxon>
        <taxon>Bacillota</taxon>
        <taxon>Bacilli</taxon>
        <taxon>Bacillales</taxon>
        <taxon>Bacillaceae</taxon>
        <taxon>Cytobacillus</taxon>
    </lineage>
</organism>
<dbReference type="EMBL" id="WBOS01000002">
    <property type="protein sequence ID" value="KAB2337615.1"/>
    <property type="molecule type" value="Genomic_DNA"/>
</dbReference>
<dbReference type="GO" id="GO:0046983">
    <property type="term" value="F:protein dimerization activity"/>
    <property type="evidence" value="ECO:0007669"/>
    <property type="project" value="InterPro"/>
</dbReference>
<keyword evidence="2" id="KW-1185">Reference proteome</keyword>
<gene>
    <name evidence="1" type="ORF">F7731_08430</name>
</gene>
<sequence length="56" mass="6489">MSNKDLLLLIEQKRIELIQVAMKDGLASSTAIKFSQELDNLLNEYYRKHTKKIASH</sequence>
<dbReference type="GO" id="GO:0043937">
    <property type="term" value="P:regulation of sporulation"/>
    <property type="evidence" value="ECO:0007669"/>
    <property type="project" value="InterPro"/>
</dbReference>
<reference evidence="1 2" key="1">
    <citation type="journal article" date="2016" name="Antonie Van Leeuwenhoek">
        <title>Bacillus depressus sp. nov., isolated from soil of a sunflower field.</title>
        <authorList>
            <person name="Wei X."/>
            <person name="Xin D."/>
            <person name="Xin Y."/>
            <person name="Zhang H."/>
            <person name="Wang T."/>
            <person name="Zhang J."/>
        </authorList>
    </citation>
    <scope>NUCLEOTIDE SEQUENCE [LARGE SCALE GENOMIC DNA]</scope>
    <source>
        <strain evidence="1 2">BZ1</strain>
    </source>
</reference>
<name>A0A6L3V9Y3_9BACI</name>